<dbReference type="CDD" id="cd06223">
    <property type="entry name" value="PRTases_typeI"/>
    <property type="match status" value="1"/>
</dbReference>
<comment type="similarity">
    <text evidence="1">Belongs to the ComF/GntX family.</text>
</comment>
<feature type="domain" description="Phosphoribosyltransferase" evidence="2">
    <location>
        <begin position="148"/>
        <end position="234"/>
    </location>
</feature>
<evidence type="ECO:0000259" key="2">
    <source>
        <dbReference type="Pfam" id="PF00156"/>
    </source>
</evidence>
<accession>A0A0G4B5I4</accession>
<dbReference type="InterPro" id="IPR000836">
    <property type="entry name" value="PRTase_dom"/>
</dbReference>
<dbReference type="Pfam" id="PF00156">
    <property type="entry name" value="Pribosyltran"/>
    <property type="match status" value="1"/>
</dbReference>
<dbReference type="GO" id="GO:0016757">
    <property type="term" value="F:glycosyltransferase activity"/>
    <property type="evidence" value="ECO:0007669"/>
    <property type="project" value="UniProtKB-KW"/>
</dbReference>
<dbReference type="KEGG" id="bbgw:UT28_C0001G0426"/>
<name>A0A0G4B5I4_9BACT</name>
<dbReference type="SUPFAM" id="SSF53271">
    <property type="entry name" value="PRTase-like"/>
    <property type="match status" value="1"/>
</dbReference>
<proteinExistence type="inferred from homology"/>
<dbReference type="InterPro" id="IPR044005">
    <property type="entry name" value="DZR_2"/>
</dbReference>
<evidence type="ECO:0000313" key="5">
    <source>
        <dbReference type="Proteomes" id="UP000035648"/>
    </source>
</evidence>
<dbReference type="PATRIC" id="fig|1618337.4.peg.423"/>
<gene>
    <name evidence="4" type="ORF">UT28_C0001G0426</name>
</gene>
<evidence type="ECO:0000259" key="3">
    <source>
        <dbReference type="Pfam" id="PF18912"/>
    </source>
</evidence>
<dbReference type="EMBL" id="CP011213">
    <property type="protein sequence ID" value="AKM82232.1"/>
    <property type="molecule type" value="Genomic_DNA"/>
</dbReference>
<keyword evidence="4" id="KW-0808">Transferase</keyword>
<dbReference type="STRING" id="1618337.UT28_C0001G0426"/>
<sequence length="242" mass="27334">MRRFTRFAEKDSMKKSLAKIKKLFLDLFFPQFCVGCNTEGFLLCKKCEKNIIKIGEQVCPSCLRLNKNGKICQKCAKNFEINGVLVGAYFEEGPIKEMIHNFKYNHALELKKNLAKIMVNALPADLKIDVITFAPLHHQRLAERGFNQAEILAQEVSKNIKIPSEELLVKTRYTKRQVGLSGKKRRTNLEGVFKVHKAESLKGKRILIVDDVTTTGATLNECAKVLKNAGVKEVWGLVVARG</sequence>
<evidence type="ECO:0000313" key="4">
    <source>
        <dbReference type="EMBL" id="AKM82232.1"/>
    </source>
</evidence>
<feature type="domain" description="Double zinc ribbon" evidence="3">
    <location>
        <begin position="24"/>
        <end position="76"/>
    </location>
</feature>
<reference evidence="4 5" key="1">
    <citation type="journal article" date="2015" name="Nature">
        <title>rRNA introns, odd ribosomes, and small enigmatic genomes across a large radiation of phyla.</title>
        <authorList>
            <person name="Brown C.T."/>
            <person name="Hug L.A."/>
            <person name="Thomas B.C."/>
            <person name="Sharon I."/>
            <person name="Castelle C.J."/>
            <person name="Singh A."/>
            <person name="Wilkins M.J."/>
            <person name="Williams K.H."/>
            <person name="Banfield J.F."/>
        </authorList>
    </citation>
    <scope>NUCLEOTIDE SEQUENCE [LARGE SCALE GENOMIC DNA]</scope>
</reference>
<keyword evidence="4" id="KW-0328">Glycosyltransferase</keyword>
<dbReference type="InterPro" id="IPR051910">
    <property type="entry name" value="ComF/GntX_DNA_util-trans"/>
</dbReference>
<dbReference type="InterPro" id="IPR029057">
    <property type="entry name" value="PRTase-like"/>
</dbReference>
<protein>
    <submittedName>
        <fullName evidence="4">ComFC, amidophosphoribosyltransferase</fullName>
    </submittedName>
</protein>
<dbReference type="Gene3D" id="3.40.50.2020">
    <property type="match status" value="1"/>
</dbReference>
<evidence type="ECO:0000256" key="1">
    <source>
        <dbReference type="ARBA" id="ARBA00008007"/>
    </source>
</evidence>
<dbReference type="Pfam" id="PF18912">
    <property type="entry name" value="DZR_2"/>
    <property type="match status" value="1"/>
</dbReference>
<dbReference type="AlphaFoldDB" id="A0A0G4B5I4"/>
<dbReference type="Proteomes" id="UP000035648">
    <property type="component" value="Chromosome"/>
</dbReference>
<dbReference type="PANTHER" id="PTHR47505">
    <property type="entry name" value="DNA UTILIZATION PROTEIN YHGH"/>
    <property type="match status" value="1"/>
</dbReference>
<organism evidence="4 5">
    <name type="scientific">Berkelbacteria bacterium GW2011_GWE1_39_12</name>
    <dbReference type="NCBI Taxonomy" id="1618337"/>
    <lineage>
        <taxon>Bacteria</taxon>
        <taxon>Candidatus Berkelbacteria</taxon>
    </lineage>
</organism>
<dbReference type="PANTHER" id="PTHR47505:SF1">
    <property type="entry name" value="DNA UTILIZATION PROTEIN YHGH"/>
    <property type="match status" value="1"/>
</dbReference>